<sequence>MVSPASAFPASASTQPSTDFAPTTMIQERTTQTSAEMTMTNNTDEWLMSTLNQILNSKMIMLRDLEESIRHQFEAQIREKHAQLIEIMKLREMVETMMGILAQRV</sequence>
<evidence type="ECO:0000313" key="3">
    <source>
        <dbReference type="Proteomes" id="UP000828390"/>
    </source>
</evidence>
<reference evidence="2" key="2">
    <citation type="submission" date="2020-11" db="EMBL/GenBank/DDBJ databases">
        <authorList>
            <person name="McCartney M.A."/>
            <person name="Auch B."/>
            <person name="Kono T."/>
            <person name="Mallez S."/>
            <person name="Becker A."/>
            <person name="Gohl D.M."/>
            <person name="Silverstein K.A.T."/>
            <person name="Koren S."/>
            <person name="Bechman K.B."/>
            <person name="Herman A."/>
            <person name="Abrahante J.E."/>
            <person name="Garbe J."/>
        </authorList>
    </citation>
    <scope>NUCLEOTIDE SEQUENCE</scope>
    <source>
        <strain evidence="2">Duluth1</strain>
        <tissue evidence="2">Whole animal</tissue>
    </source>
</reference>
<dbReference type="EMBL" id="JAIWYP010000004">
    <property type="protein sequence ID" value="KAH3835286.1"/>
    <property type="molecule type" value="Genomic_DNA"/>
</dbReference>
<keyword evidence="3" id="KW-1185">Reference proteome</keyword>
<feature type="region of interest" description="Disordered" evidence="1">
    <location>
        <begin position="1"/>
        <end position="24"/>
    </location>
</feature>
<dbReference type="Proteomes" id="UP000828390">
    <property type="component" value="Unassembled WGS sequence"/>
</dbReference>
<feature type="compositionally biased region" description="Low complexity" evidence="1">
    <location>
        <begin position="1"/>
        <end position="13"/>
    </location>
</feature>
<evidence type="ECO:0000256" key="1">
    <source>
        <dbReference type="SAM" id="MobiDB-lite"/>
    </source>
</evidence>
<dbReference type="AlphaFoldDB" id="A0A9D4K9K1"/>
<protein>
    <submittedName>
        <fullName evidence="2">Uncharacterized protein</fullName>
    </submittedName>
</protein>
<name>A0A9D4K9K1_DREPO</name>
<proteinExistence type="predicted"/>
<accession>A0A9D4K9K1</accession>
<reference evidence="2" key="1">
    <citation type="journal article" date="2019" name="bioRxiv">
        <title>The Genome of the Zebra Mussel, Dreissena polymorpha: A Resource for Invasive Species Research.</title>
        <authorList>
            <person name="McCartney M.A."/>
            <person name="Auch B."/>
            <person name="Kono T."/>
            <person name="Mallez S."/>
            <person name="Zhang Y."/>
            <person name="Obille A."/>
            <person name="Becker A."/>
            <person name="Abrahante J.E."/>
            <person name="Garbe J."/>
            <person name="Badalamenti J.P."/>
            <person name="Herman A."/>
            <person name="Mangelson H."/>
            <person name="Liachko I."/>
            <person name="Sullivan S."/>
            <person name="Sone E.D."/>
            <person name="Koren S."/>
            <person name="Silverstein K.A.T."/>
            <person name="Beckman K.B."/>
            <person name="Gohl D.M."/>
        </authorList>
    </citation>
    <scope>NUCLEOTIDE SEQUENCE</scope>
    <source>
        <strain evidence="2">Duluth1</strain>
        <tissue evidence="2">Whole animal</tissue>
    </source>
</reference>
<feature type="compositionally biased region" description="Polar residues" evidence="1">
    <location>
        <begin position="14"/>
        <end position="24"/>
    </location>
</feature>
<comment type="caution">
    <text evidence="2">The sequence shown here is derived from an EMBL/GenBank/DDBJ whole genome shotgun (WGS) entry which is preliminary data.</text>
</comment>
<gene>
    <name evidence="2" type="ORF">DPMN_108635</name>
</gene>
<organism evidence="2 3">
    <name type="scientific">Dreissena polymorpha</name>
    <name type="common">Zebra mussel</name>
    <name type="synonym">Mytilus polymorpha</name>
    <dbReference type="NCBI Taxonomy" id="45954"/>
    <lineage>
        <taxon>Eukaryota</taxon>
        <taxon>Metazoa</taxon>
        <taxon>Spiralia</taxon>
        <taxon>Lophotrochozoa</taxon>
        <taxon>Mollusca</taxon>
        <taxon>Bivalvia</taxon>
        <taxon>Autobranchia</taxon>
        <taxon>Heteroconchia</taxon>
        <taxon>Euheterodonta</taxon>
        <taxon>Imparidentia</taxon>
        <taxon>Neoheterodontei</taxon>
        <taxon>Myida</taxon>
        <taxon>Dreissenoidea</taxon>
        <taxon>Dreissenidae</taxon>
        <taxon>Dreissena</taxon>
    </lineage>
</organism>
<evidence type="ECO:0000313" key="2">
    <source>
        <dbReference type="EMBL" id="KAH3835286.1"/>
    </source>
</evidence>